<sequence length="203" mass="22777">MEYKVLAEPVIFEEEFKKSRFITYLARVNNLEEARAFIHQIWQEHPKATHVCWATVAGVPGDELQYYSTDNGEPSGTAGRPMLNTLINSQIGHIVAATVRYFGGILLGTGGLCKAYASGVQQALKLAQTTTEVERDLYFITFDYEHLGMVQNLLGQFNTKIEFQEFLEQVTIEFGIPAEQAEQLQALLTDRSAGSLFMFKIGE</sequence>
<dbReference type="Gene3D" id="3.30.70.240">
    <property type="match status" value="1"/>
</dbReference>
<accession>A0A3A1YQD0</accession>
<dbReference type="InterPro" id="IPR015269">
    <property type="entry name" value="UPF0029_Impact_C"/>
</dbReference>
<dbReference type="InterPro" id="IPR015796">
    <property type="entry name" value="Impact_YigZ-like"/>
</dbReference>
<dbReference type="PANTHER" id="PTHR16301">
    <property type="entry name" value="IMPACT-RELATED"/>
    <property type="match status" value="1"/>
</dbReference>
<dbReference type="Proteomes" id="UP000265916">
    <property type="component" value="Unassembled WGS sequence"/>
</dbReference>
<dbReference type="Pfam" id="PF09186">
    <property type="entry name" value="DUF1949"/>
    <property type="match status" value="1"/>
</dbReference>
<evidence type="ECO:0000313" key="4">
    <source>
        <dbReference type="EMBL" id="RIY39696.1"/>
    </source>
</evidence>
<dbReference type="InterPro" id="IPR035647">
    <property type="entry name" value="EFG_III/V"/>
</dbReference>
<dbReference type="InterPro" id="IPR001498">
    <property type="entry name" value="Impact_N"/>
</dbReference>
<dbReference type="Pfam" id="PF01205">
    <property type="entry name" value="Impact_N"/>
    <property type="match status" value="1"/>
</dbReference>
<organism evidence="4 5">
    <name type="scientific">Psittacicella hinzii</name>
    <dbReference type="NCBI Taxonomy" id="2028575"/>
    <lineage>
        <taxon>Bacteria</taxon>
        <taxon>Pseudomonadati</taxon>
        <taxon>Pseudomonadota</taxon>
        <taxon>Gammaproteobacteria</taxon>
        <taxon>Pasteurellales</taxon>
        <taxon>Psittacicellaceae</taxon>
        <taxon>Psittacicella</taxon>
    </lineage>
</organism>
<dbReference type="OrthoDB" id="9813771at2"/>
<dbReference type="InterPro" id="IPR023582">
    <property type="entry name" value="Impact"/>
</dbReference>
<protein>
    <submittedName>
        <fullName evidence="4">YigZ family protein</fullName>
    </submittedName>
</protein>
<dbReference type="EMBL" id="NRJG01000028">
    <property type="protein sequence ID" value="RIY39696.1"/>
    <property type="molecule type" value="Genomic_DNA"/>
</dbReference>
<dbReference type="InterPro" id="IPR036956">
    <property type="entry name" value="Impact_N_sf"/>
</dbReference>
<dbReference type="Gene3D" id="3.30.230.30">
    <property type="entry name" value="Impact, N-terminal domain"/>
    <property type="match status" value="1"/>
</dbReference>
<dbReference type="PANTHER" id="PTHR16301:SF20">
    <property type="entry name" value="IMPACT FAMILY MEMBER YIGZ"/>
    <property type="match status" value="1"/>
</dbReference>
<dbReference type="GO" id="GO:0043168">
    <property type="term" value="F:anion binding"/>
    <property type="evidence" value="ECO:0007669"/>
    <property type="project" value="UniProtKB-ARBA"/>
</dbReference>
<gene>
    <name evidence="4" type="ORF">CKF58_01745</name>
</gene>
<dbReference type="InterPro" id="IPR020568">
    <property type="entry name" value="Ribosomal_Su5_D2-typ_SF"/>
</dbReference>
<proteinExistence type="inferred from homology"/>
<feature type="domain" description="UPF0029" evidence="3">
    <location>
        <begin position="140"/>
        <end position="194"/>
    </location>
</feature>
<dbReference type="RefSeq" id="WP_119530270.1">
    <property type="nucleotide sequence ID" value="NZ_JBHSSP010000037.1"/>
</dbReference>
<evidence type="ECO:0000256" key="1">
    <source>
        <dbReference type="ARBA" id="ARBA00007665"/>
    </source>
</evidence>
<dbReference type="GO" id="GO:0032561">
    <property type="term" value="F:guanyl ribonucleotide binding"/>
    <property type="evidence" value="ECO:0007669"/>
    <property type="project" value="UniProtKB-ARBA"/>
</dbReference>
<dbReference type="GO" id="GO:0006446">
    <property type="term" value="P:regulation of translational initiation"/>
    <property type="evidence" value="ECO:0007669"/>
    <property type="project" value="TreeGrafter"/>
</dbReference>
<evidence type="ECO:0000313" key="5">
    <source>
        <dbReference type="Proteomes" id="UP000265916"/>
    </source>
</evidence>
<dbReference type="GO" id="GO:0005737">
    <property type="term" value="C:cytoplasm"/>
    <property type="evidence" value="ECO:0007669"/>
    <property type="project" value="TreeGrafter"/>
</dbReference>
<dbReference type="GO" id="GO:0017111">
    <property type="term" value="F:ribonucleoside triphosphate phosphatase activity"/>
    <property type="evidence" value="ECO:0007669"/>
    <property type="project" value="UniProtKB-ARBA"/>
</dbReference>
<dbReference type="NCBIfam" id="TIGR00257">
    <property type="entry name" value="IMPACT_YIGZ"/>
    <property type="match status" value="1"/>
</dbReference>
<feature type="domain" description="Impact N-terminal" evidence="2">
    <location>
        <begin position="17"/>
        <end position="124"/>
    </location>
</feature>
<dbReference type="SUPFAM" id="SSF54211">
    <property type="entry name" value="Ribosomal protein S5 domain 2-like"/>
    <property type="match status" value="1"/>
</dbReference>
<comment type="caution">
    <text evidence="4">The sequence shown here is derived from an EMBL/GenBank/DDBJ whole genome shotgun (WGS) entry which is preliminary data.</text>
</comment>
<reference evidence="4 5" key="1">
    <citation type="submission" date="2017-08" db="EMBL/GenBank/DDBJ databases">
        <title>Reclassification of Bisgaard taxon 37 and 44.</title>
        <authorList>
            <person name="Christensen H."/>
        </authorList>
    </citation>
    <scope>NUCLEOTIDE SEQUENCE [LARGE SCALE GENOMIC DNA]</scope>
    <source>
        <strain evidence="4 5">111</strain>
    </source>
</reference>
<dbReference type="AlphaFoldDB" id="A0A3A1YQD0"/>
<evidence type="ECO:0000259" key="3">
    <source>
        <dbReference type="Pfam" id="PF09186"/>
    </source>
</evidence>
<keyword evidence="5" id="KW-1185">Reference proteome</keyword>
<dbReference type="SUPFAM" id="SSF54980">
    <property type="entry name" value="EF-G C-terminal domain-like"/>
    <property type="match status" value="1"/>
</dbReference>
<name>A0A3A1YQD0_9GAMM</name>
<evidence type="ECO:0000259" key="2">
    <source>
        <dbReference type="Pfam" id="PF01205"/>
    </source>
</evidence>
<comment type="similarity">
    <text evidence="1">Belongs to the IMPACT family.</text>
</comment>